<dbReference type="Proteomes" id="UP000326396">
    <property type="component" value="Linkage Group LG3"/>
</dbReference>
<keyword evidence="1" id="KW-0472">Membrane</keyword>
<keyword evidence="3" id="KW-1185">Reference proteome</keyword>
<comment type="caution">
    <text evidence="2">The sequence shown here is derived from an EMBL/GenBank/DDBJ whole genome shotgun (WGS) entry which is preliminary data.</text>
</comment>
<dbReference type="GO" id="GO:0046521">
    <property type="term" value="P:sphingoid catabolic process"/>
    <property type="evidence" value="ECO:0007669"/>
    <property type="project" value="TreeGrafter"/>
</dbReference>
<dbReference type="EMBL" id="SZYD01000013">
    <property type="protein sequence ID" value="KAD4385327.1"/>
    <property type="molecule type" value="Genomic_DNA"/>
</dbReference>
<sequence length="122" mass="14283">MGAHALKNPLWHNAIFDEYDALERYQSWTIFPSISTYNLVVLAAQLFCWWGQFIGHYVFEKRAPALLDNFIQAFLTGPFFVLLEALQMGLGYEPYPDFHARVKAKVDANIKEWKENDRKKKL</sequence>
<reference evidence="2 3" key="1">
    <citation type="submission" date="2019-05" db="EMBL/GenBank/DDBJ databases">
        <title>Mikania micrantha, genome provides insights into the molecular mechanism of rapid growth.</title>
        <authorList>
            <person name="Liu B."/>
        </authorList>
    </citation>
    <scope>NUCLEOTIDE SEQUENCE [LARGE SCALE GENOMIC DNA]</scope>
    <source>
        <strain evidence="2">NLD-2019</strain>
        <tissue evidence="2">Leaf</tissue>
    </source>
</reference>
<dbReference type="GO" id="GO:0016020">
    <property type="term" value="C:membrane"/>
    <property type="evidence" value="ECO:0007669"/>
    <property type="project" value="GOC"/>
</dbReference>
<gene>
    <name evidence="2" type="ORF">E3N88_25495</name>
</gene>
<organism evidence="2 3">
    <name type="scientific">Mikania micrantha</name>
    <name type="common">bitter vine</name>
    <dbReference type="NCBI Taxonomy" id="192012"/>
    <lineage>
        <taxon>Eukaryota</taxon>
        <taxon>Viridiplantae</taxon>
        <taxon>Streptophyta</taxon>
        <taxon>Embryophyta</taxon>
        <taxon>Tracheophyta</taxon>
        <taxon>Spermatophyta</taxon>
        <taxon>Magnoliopsida</taxon>
        <taxon>eudicotyledons</taxon>
        <taxon>Gunneridae</taxon>
        <taxon>Pentapetalae</taxon>
        <taxon>asterids</taxon>
        <taxon>campanulids</taxon>
        <taxon>Asterales</taxon>
        <taxon>Asteraceae</taxon>
        <taxon>Asteroideae</taxon>
        <taxon>Heliantheae alliance</taxon>
        <taxon>Eupatorieae</taxon>
        <taxon>Mikania</taxon>
    </lineage>
</organism>
<dbReference type="AlphaFoldDB" id="A0A5N6N5B5"/>
<evidence type="ECO:0000313" key="3">
    <source>
        <dbReference type="Proteomes" id="UP000326396"/>
    </source>
</evidence>
<dbReference type="GO" id="GO:0005783">
    <property type="term" value="C:endoplasmic reticulum"/>
    <property type="evidence" value="ECO:0007669"/>
    <property type="project" value="TreeGrafter"/>
</dbReference>
<name>A0A5N6N5B5_9ASTR</name>
<dbReference type="PANTHER" id="PTHR28026">
    <property type="entry name" value="DUF962 DOMAIN PROTEIN (AFU_ORTHOLOGUE AFUA_8G05310)"/>
    <property type="match status" value="1"/>
</dbReference>
<feature type="transmembrane region" description="Helical" evidence="1">
    <location>
        <begin position="71"/>
        <end position="90"/>
    </location>
</feature>
<feature type="transmembrane region" description="Helical" evidence="1">
    <location>
        <begin position="37"/>
        <end position="59"/>
    </location>
</feature>
<protein>
    <submittedName>
        <fullName evidence="2">Uncharacterized protein</fullName>
    </submittedName>
</protein>
<dbReference type="Pfam" id="PF06127">
    <property type="entry name" value="Mpo1-like"/>
    <property type="match status" value="1"/>
</dbReference>
<dbReference type="InterPro" id="IPR009305">
    <property type="entry name" value="Mpo1-like"/>
</dbReference>
<evidence type="ECO:0000313" key="2">
    <source>
        <dbReference type="EMBL" id="KAD4385327.1"/>
    </source>
</evidence>
<dbReference type="OrthoDB" id="2124888at2759"/>
<keyword evidence="1" id="KW-0812">Transmembrane</keyword>
<evidence type="ECO:0000256" key="1">
    <source>
        <dbReference type="SAM" id="Phobius"/>
    </source>
</evidence>
<accession>A0A5N6N5B5</accession>
<keyword evidence="1" id="KW-1133">Transmembrane helix</keyword>
<dbReference type="PANTHER" id="PTHR28026:SF9">
    <property type="entry name" value="2-HYDROXY-PALMITIC ACID DIOXYGENASE MPO1"/>
    <property type="match status" value="1"/>
</dbReference>
<proteinExistence type="predicted"/>